<evidence type="ECO:0000256" key="2">
    <source>
        <dbReference type="ARBA" id="ARBA00022475"/>
    </source>
</evidence>
<evidence type="ECO:0000256" key="4">
    <source>
        <dbReference type="ARBA" id="ARBA00023040"/>
    </source>
</evidence>
<reference evidence="7 8" key="1">
    <citation type="journal article" date="2012" name="Genome Biol.">
        <title>Sequencing three crocodilian genomes to illuminate the evolution of archosaurs and amniotes.</title>
        <authorList>
            <person name="St John J.A."/>
            <person name="Braun E.L."/>
            <person name="Isberg S.R."/>
            <person name="Miles L.G."/>
            <person name="Chong A.Y."/>
            <person name="Gongora J."/>
            <person name="Dalzell P."/>
            <person name="Moran C."/>
            <person name="Bed'hom B."/>
            <person name="Abzhanov A."/>
            <person name="Burgess S.C."/>
            <person name="Cooksey A.M."/>
            <person name="Castoe T.A."/>
            <person name="Crawford N.G."/>
            <person name="Densmore L.D."/>
            <person name="Drew J.C."/>
            <person name="Edwards S.V."/>
            <person name="Faircloth B.C."/>
            <person name="Fujita M.K."/>
            <person name="Greenwold M.J."/>
            <person name="Hoffmann F.G."/>
            <person name="Howard J.M."/>
            <person name="Iguchi T."/>
            <person name="Janes D.E."/>
            <person name="Khan S.Y."/>
            <person name="Kohno S."/>
            <person name="de Koning A.J."/>
            <person name="Lance S.L."/>
            <person name="McCarthy F.M."/>
            <person name="McCormack J.E."/>
            <person name="Merchant M.E."/>
            <person name="Peterson D.G."/>
            <person name="Pollock D.D."/>
            <person name="Pourmand N."/>
            <person name="Raney B.J."/>
            <person name="Roessler K.A."/>
            <person name="Sanford J.R."/>
            <person name="Sawyer R.H."/>
            <person name="Schmidt C.J."/>
            <person name="Triplett E.W."/>
            <person name="Tuberville T.D."/>
            <person name="Venegas-Anaya M."/>
            <person name="Howard J.T."/>
            <person name="Jarvis E.D."/>
            <person name="Guillette L.J.Jr."/>
            <person name="Glenn T.C."/>
            <person name="Green R.E."/>
            <person name="Ray D.A."/>
        </authorList>
    </citation>
    <scope>NUCLEOTIDE SEQUENCE [LARGE SCALE GENOMIC DNA]</scope>
    <source>
        <strain evidence="7">KSC_2009_1</strain>
    </source>
</reference>
<keyword evidence="8" id="KW-1185">Reference proteome</keyword>
<feature type="transmembrane region" description="Helical" evidence="6">
    <location>
        <begin position="35"/>
        <end position="58"/>
    </location>
</feature>
<comment type="subcellular location">
    <subcellularLocation>
        <location evidence="1">Cell membrane</location>
        <topology evidence="1">Multi-pass membrane protein</topology>
    </subcellularLocation>
</comment>
<feature type="transmembrane region" description="Helical" evidence="6">
    <location>
        <begin position="70"/>
        <end position="89"/>
    </location>
</feature>
<evidence type="ECO:0000256" key="6">
    <source>
        <dbReference type="SAM" id="Phobius"/>
    </source>
</evidence>
<name>A0A151NTJ8_ALLMI</name>
<evidence type="ECO:0000256" key="1">
    <source>
        <dbReference type="ARBA" id="ARBA00004651"/>
    </source>
</evidence>
<dbReference type="SUPFAM" id="SSF81321">
    <property type="entry name" value="Family A G protein-coupled receptor-like"/>
    <property type="match status" value="1"/>
</dbReference>
<dbReference type="Gene3D" id="1.20.1070.10">
    <property type="entry name" value="Rhodopsin 7-helix transmembrane proteins"/>
    <property type="match status" value="1"/>
</dbReference>
<dbReference type="GO" id="GO:0007608">
    <property type="term" value="P:sensory perception of smell"/>
    <property type="evidence" value="ECO:0007669"/>
    <property type="project" value="UniProtKB-KW"/>
</dbReference>
<keyword evidence="6" id="KW-0812">Transmembrane</keyword>
<keyword evidence="4" id="KW-0807">Transducer</keyword>
<protein>
    <recommendedName>
        <fullName evidence="9">G-protein coupled receptors family 1 profile domain-containing protein</fullName>
    </recommendedName>
</protein>
<evidence type="ECO:0008006" key="9">
    <source>
        <dbReference type="Google" id="ProtNLM"/>
    </source>
</evidence>
<dbReference type="GO" id="GO:0005886">
    <property type="term" value="C:plasma membrane"/>
    <property type="evidence" value="ECO:0007669"/>
    <property type="project" value="UniProtKB-SubCell"/>
</dbReference>
<dbReference type="InterPro" id="IPR050516">
    <property type="entry name" value="Olfactory_GPCR"/>
</dbReference>
<accession>A0A151NTJ8</accession>
<keyword evidence="6" id="KW-0472">Membrane</keyword>
<proteinExistence type="predicted"/>
<evidence type="ECO:0000256" key="3">
    <source>
        <dbReference type="ARBA" id="ARBA00022725"/>
    </source>
</evidence>
<dbReference type="Proteomes" id="UP000050525">
    <property type="component" value="Unassembled WGS sequence"/>
</dbReference>
<comment type="caution">
    <text evidence="7">The sequence shown here is derived from an EMBL/GenBank/DDBJ whole genome shotgun (WGS) entry which is preliminary data.</text>
</comment>
<keyword evidence="3" id="KW-0716">Sensory transduction</keyword>
<organism evidence="7 8">
    <name type="scientific">Alligator mississippiensis</name>
    <name type="common">American alligator</name>
    <dbReference type="NCBI Taxonomy" id="8496"/>
    <lineage>
        <taxon>Eukaryota</taxon>
        <taxon>Metazoa</taxon>
        <taxon>Chordata</taxon>
        <taxon>Craniata</taxon>
        <taxon>Vertebrata</taxon>
        <taxon>Euteleostomi</taxon>
        <taxon>Archelosauria</taxon>
        <taxon>Archosauria</taxon>
        <taxon>Crocodylia</taxon>
        <taxon>Alligatoridae</taxon>
        <taxon>Alligatorinae</taxon>
        <taxon>Alligator</taxon>
    </lineage>
</organism>
<dbReference type="EMBL" id="AKHW03002097">
    <property type="protein sequence ID" value="KYO40073.1"/>
    <property type="molecule type" value="Genomic_DNA"/>
</dbReference>
<keyword evidence="3" id="KW-0552">Olfaction</keyword>
<dbReference type="GO" id="GO:0004930">
    <property type="term" value="F:G protein-coupled receptor activity"/>
    <property type="evidence" value="ECO:0007669"/>
    <property type="project" value="UniProtKB-KW"/>
</dbReference>
<evidence type="ECO:0000313" key="8">
    <source>
        <dbReference type="Proteomes" id="UP000050525"/>
    </source>
</evidence>
<keyword evidence="4" id="KW-0297">G-protein coupled receptor</keyword>
<keyword evidence="6" id="KW-1133">Transmembrane helix</keyword>
<evidence type="ECO:0000313" key="7">
    <source>
        <dbReference type="EMBL" id="KYO40073.1"/>
    </source>
</evidence>
<gene>
    <name evidence="7" type="ORF">Y1Q_0007571</name>
</gene>
<dbReference type="AlphaFoldDB" id="A0A151NTJ8"/>
<keyword evidence="2" id="KW-1003">Cell membrane</keyword>
<evidence type="ECO:0000256" key="5">
    <source>
        <dbReference type="ARBA" id="ARBA00023170"/>
    </source>
</evidence>
<keyword evidence="5" id="KW-0675">Receptor</keyword>
<sequence length="106" mass="12141">MDGWKGMNDAILRSNDSCMVEFVLLGFSLPQSLEIPTFMVLLAVFLLTLTENILITVLVRTNHQLHTPMYFFLCNLSILEVLFIFPLTLKNLLSEDKVIYWGCLAQ</sequence>
<dbReference type="PANTHER" id="PTHR26452">
    <property type="entry name" value="OLFACTORY RECEPTOR"/>
    <property type="match status" value="1"/>
</dbReference>